<feature type="transmembrane region" description="Helical" evidence="1">
    <location>
        <begin position="101"/>
        <end position="123"/>
    </location>
</feature>
<evidence type="ECO:0000256" key="1">
    <source>
        <dbReference type="SAM" id="Phobius"/>
    </source>
</evidence>
<name>A0A9P8VCL0_9PEZI</name>
<feature type="transmembrane region" description="Helical" evidence="1">
    <location>
        <begin position="37"/>
        <end position="65"/>
    </location>
</feature>
<keyword evidence="1" id="KW-1133">Transmembrane helix</keyword>
<organism evidence="2 3">
    <name type="scientific">Plectosphaerella plurivora</name>
    <dbReference type="NCBI Taxonomy" id="936078"/>
    <lineage>
        <taxon>Eukaryota</taxon>
        <taxon>Fungi</taxon>
        <taxon>Dikarya</taxon>
        <taxon>Ascomycota</taxon>
        <taxon>Pezizomycotina</taxon>
        <taxon>Sordariomycetes</taxon>
        <taxon>Hypocreomycetidae</taxon>
        <taxon>Glomerellales</taxon>
        <taxon>Plectosphaerellaceae</taxon>
        <taxon>Plectosphaerella</taxon>
    </lineage>
</organism>
<dbReference type="Proteomes" id="UP000770015">
    <property type="component" value="Unassembled WGS sequence"/>
</dbReference>
<dbReference type="EMBL" id="JAGSXJ010000010">
    <property type="protein sequence ID" value="KAH6687758.1"/>
    <property type="molecule type" value="Genomic_DNA"/>
</dbReference>
<sequence>MSVYSTILSGIWFVVAVFQPRWGRVVATSGGTIEPSTASVVCALLAKTIELTFVTVFISFLGQALTRRSFVRKSKGITLAEMMMRNWVIQPGSLITHFGTFSYGVVTFLGVLTLMATLASMFYTTASDALVSPKLLIGDWERREMLGKARSTYANPLFAAWQCRTPLWGMDPVEAGGSCLNMQYSADSYGFLMPYLAAWDDFKRADINQPTEMHVRRGIRTTLQENVTLVAKWVETENSDVLGSKEQYGRIINNVTLAIPHPGLYSAATDKTNKIMQPQELSNVGEYYIKASVVSPVVNIMCVNMAPEELAPLIYTTWPNAKVENITFEGQIGHSEWYTEIPVMNRNEYLNRTVVDDVFKWGAQYQRRPPVFQLVSAPDVTTYEPD</sequence>
<dbReference type="OrthoDB" id="4721035at2759"/>
<keyword evidence="1" id="KW-0812">Transmembrane</keyword>
<accession>A0A9P8VCL0</accession>
<protein>
    <submittedName>
        <fullName evidence="2">Uncharacterized protein</fullName>
    </submittedName>
</protein>
<proteinExistence type="predicted"/>
<gene>
    <name evidence="2" type="ORF">F5X68DRAFT_239145</name>
</gene>
<comment type="caution">
    <text evidence="2">The sequence shown here is derived from an EMBL/GenBank/DDBJ whole genome shotgun (WGS) entry which is preliminary data.</text>
</comment>
<keyword evidence="1" id="KW-0472">Membrane</keyword>
<evidence type="ECO:0000313" key="2">
    <source>
        <dbReference type="EMBL" id="KAH6687758.1"/>
    </source>
</evidence>
<keyword evidence="3" id="KW-1185">Reference proteome</keyword>
<dbReference type="AlphaFoldDB" id="A0A9P8VCL0"/>
<evidence type="ECO:0000313" key="3">
    <source>
        <dbReference type="Proteomes" id="UP000770015"/>
    </source>
</evidence>
<reference evidence="2" key="1">
    <citation type="journal article" date="2021" name="Nat. Commun.">
        <title>Genetic determinants of endophytism in the Arabidopsis root mycobiome.</title>
        <authorList>
            <person name="Mesny F."/>
            <person name="Miyauchi S."/>
            <person name="Thiergart T."/>
            <person name="Pickel B."/>
            <person name="Atanasova L."/>
            <person name="Karlsson M."/>
            <person name="Huettel B."/>
            <person name="Barry K.W."/>
            <person name="Haridas S."/>
            <person name="Chen C."/>
            <person name="Bauer D."/>
            <person name="Andreopoulos W."/>
            <person name="Pangilinan J."/>
            <person name="LaButti K."/>
            <person name="Riley R."/>
            <person name="Lipzen A."/>
            <person name="Clum A."/>
            <person name="Drula E."/>
            <person name="Henrissat B."/>
            <person name="Kohler A."/>
            <person name="Grigoriev I.V."/>
            <person name="Martin F.M."/>
            <person name="Hacquard S."/>
        </authorList>
    </citation>
    <scope>NUCLEOTIDE SEQUENCE</scope>
    <source>
        <strain evidence="2">MPI-SDFR-AT-0117</strain>
    </source>
</reference>